<protein>
    <recommendedName>
        <fullName evidence="2">Inosine/uridine-preferring nucleoside hydrolase domain-containing protein</fullName>
    </recommendedName>
</protein>
<dbReference type="OrthoDB" id="445566at2759"/>
<feature type="domain" description="Inosine/uridine-preferring nucleoside hydrolase" evidence="2">
    <location>
        <begin position="56"/>
        <end position="361"/>
    </location>
</feature>
<dbReference type="InterPro" id="IPR036452">
    <property type="entry name" value="Ribo_hydro-like"/>
</dbReference>
<dbReference type="GO" id="GO:0016799">
    <property type="term" value="F:hydrolase activity, hydrolyzing N-glycosyl compounds"/>
    <property type="evidence" value="ECO:0007669"/>
    <property type="project" value="InterPro"/>
</dbReference>
<accession>A0A835U8T0</accession>
<keyword evidence="4" id="KW-1185">Reference proteome</keyword>
<organism evidence="3 4">
    <name type="scientific">Vanilla planifolia</name>
    <name type="common">Vanilla</name>
    <dbReference type="NCBI Taxonomy" id="51239"/>
    <lineage>
        <taxon>Eukaryota</taxon>
        <taxon>Viridiplantae</taxon>
        <taxon>Streptophyta</taxon>
        <taxon>Embryophyta</taxon>
        <taxon>Tracheophyta</taxon>
        <taxon>Spermatophyta</taxon>
        <taxon>Magnoliopsida</taxon>
        <taxon>Liliopsida</taxon>
        <taxon>Asparagales</taxon>
        <taxon>Orchidaceae</taxon>
        <taxon>Vanilloideae</taxon>
        <taxon>Vanilleae</taxon>
        <taxon>Vanilla</taxon>
    </lineage>
</organism>
<evidence type="ECO:0000256" key="1">
    <source>
        <dbReference type="ARBA" id="ARBA00009176"/>
    </source>
</evidence>
<dbReference type="SUPFAM" id="SSF53590">
    <property type="entry name" value="Nucleoside hydrolase"/>
    <property type="match status" value="2"/>
</dbReference>
<reference evidence="3 4" key="1">
    <citation type="journal article" date="2020" name="Nat. Food">
        <title>A phased Vanilla planifolia genome enables genetic improvement of flavour and production.</title>
        <authorList>
            <person name="Hasing T."/>
            <person name="Tang H."/>
            <person name="Brym M."/>
            <person name="Khazi F."/>
            <person name="Huang T."/>
            <person name="Chambers A.H."/>
        </authorList>
    </citation>
    <scope>NUCLEOTIDE SEQUENCE [LARGE SCALE GENOMIC DNA]</scope>
    <source>
        <tissue evidence="3">Leaf</tissue>
    </source>
</reference>
<evidence type="ECO:0000259" key="2">
    <source>
        <dbReference type="Pfam" id="PF01156"/>
    </source>
</evidence>
<evidence type="ECO:0000313" key="3">
    <source>
        <dbReference type="EMBL" id="KAG0452573.1"/>
    </source>
</evidence>
<dbReference type="PANTHER" id="PTHR46692:SF1">
    <property type="entry name" value="NUCLEOSIDE HYDROLASE 3-RELATED"/>
    <property type="match status" value="1"/>
</dbReference>
<proteinExistence type="inferred from homology"/>
<gene>
    <name evidence="3" type="ORF">HPP92_025237</name>
</gene>
<name>A0A835U8T0_VANPL</name>
<dbReference type="InterPro" id="IPR001910">
    <property type="entry name" value="Inosine/uridine_hydrolase_dom"/>
</dbReference>
<comment type="caution">
    <text evidence="3">The sequence shown here is derived from an EMBL/GenBank/DDBJ whole genome shotgun (WGS) entry which is preliminary data.</text>
</comment>
<comment type="similarity">
    <text evidence="1">Belongs to the IUNH family.</text>
</comment>
<dbReference type="AlphaFoldDB" id="A0A835U8T0"/>
<dbReference type="Gene3D" id="3.90.245.10">
    <property type="entry name" value="Ribonucleoside hydrolase-like"/>
    <property type="match status" value="2"/>
</dbReference>
<sequence length="869" mass="96490">MAGLWVTSADSAFDLSDSLCLRVPADGCSLLTRRELWSPATRFSTNLPWMTRRRWAVTISANAWTNAGHAVNHLYDVLYMMDRDDILVGVGGDGGISREGTISPNVGGYLPLIEQGSSTAGYCRYRQAIPVGGRLFTDSNSGIRKGFLPQGYRKYTPLSQPTAQQVMIETISAGPTTVLVTGSHTNLALFLMTTPHLKKNIEHIYVMGGGVRSKNPTGCCPAHDNTCKPQQCGDVGNLFSAYTSNPYAEFNIFVDPFAAYQVFHSGIPVTLISLDATNTIPIDSQFFMEFAKQQTTYEAQYCFQTLKMIRDTWFDDKFYTAFFLWDSFASGIAISSMRSSNKTNGENEFAEMEFFNITVVTSNIPYGINDGSNPFFDGLLIPKFNLTKDGVHSGHVQMGPEDPFCIDEKTGKGRCQDGYTKEVIGSEAVRVLVATKAKPNTDVHSPLHREFYKSFLEVLNLPQQRGRFNLTAQFPCYKEVLYKPDFRNQKMGKPVIFDMDMSAGDFLSLIFLLKVPVEIIDLKAILINGNGWADVATIDVVYDVLHMMGRDDIPVGLGEVNALETPINGCKYVQAIPNGSGGFIDSDTLYGLARSLPRSPRRFTAENSVEHGAPRNTDHPELRQPLALEVWQSISKELQPGQKITVLTNGPLTNIAKVILSDKNASSLIQDLFIVGGHIAEEHMEEGNLFTVPFNKYAEFNMFLDPLALKTVLESDLEITLIPLNAQRQVNSFPEILRSLQLSPKTPESSFSQNLLSLLYKLKQENPVYHHMDMFLGEILGAVFLANQSYLSPVMQVKPVSTKVGDMTSDGELFIDERTGKSVNILYSLNSEAYYSQYAKLLSETCRSASVGSFDEQKNMWNCSPGKNK</sequence>
<feature type="domain" description="Inosine/uridine-preferring nucleoside hydrolase" evidence="2">
    <location>
        <begin position="495"/>
        <end position="835"/>
    </location>
</feature>
<dbReference type="PANTHER" id="PTHR46692">
    <property type="entry name" value="INOSINE-URIDINE PREFERRING NUCLEOSIDE HYDROLASE FAMILY PROTEIN"/>
    <property type="match status" value="1"/>
</dbReference>
<dbReference type="Proteomes" id="UP000636800">
    <property type="component" value="Unassembled WGS sequence"/>
</dbReference>
<dbReference type="Pfam" id="PF01156">
    <property type="entry name" value="IU_nuc_hydro"/>
    <property type="match status" value="2"/>
</dbReference>
<evidence type="ECO:0000313" key="4">
    <source>
        <dbReference type="Proteomes" id="UP000636800"/>
    </source>
</evidence>
<dbReference type="EMBL" id="JADCNL010000014">
    <property type="protein sequence ID" value="KAG0452573.1"/>
    <property type="molecule type" value="Genomic_DNA"/>
</dbReference>